<evidence type="ECO:0000313" key="2">
    <source>
        <dbReference type="EMBL" id="RCJ05660.1"/>
    </source>
</evidence>
<dbReference type="PRINTS" id="PR00413">
    <property type="entry name" value="HADHALOGNASE"/>
</dbReference>
<dbReference type="SUPFAM" id="SSF56784">
    <property type="entry name" value="HAD-like"/>
    <property type="match status" value="1"/>
</dbReference>
<dbReference type="NCBIfam" id="TIGR01493">
    <property type="entry name" value="HAD-SF-IA-v2"/>
    <property type="match status" value="1"/>
</dbReference>
<comment type="caution">
    <text evidence="2">The sequence shown here is derived from an EMBL/GenBank/DDBJ whole genome shotgun (WGS) entry which is preliminary data.</text>
</comment>
<evidence type="ECO:0000313" key="3">
    <source>
        <dbReference type="Proteomes" id="UP000253501"/>
    </source>
</evidence>
<gene>
    <name evidence="2" type="ORF">DDK22_25550</name>
</gene>
<dbReference type="Gene3D" id="1.10.150.750">
    <property type="match status" value="1"/>
</dbReference>
<dbReference type="PANTHER" id="PTHR43316">
    <property type="entry name" value="HYDROLASE, HALOACID DELAHOGENASE-RELATED"/>
    <property type="match status" value="1"/>
</dbReference>
<dbReference type="InterPro" id="IPR051540">
    <property type="entry name" value="S-2-haloacid_dehalogenase"/>
</dbReference>
<protein>
    <submittedName>
        <fullName evidence="2">Haloacid dehalogenase type II</fullName>
    </submittedName>
</protein>
<dbReference type="InterPro" id="IPR023214">
    <property type="entry name" value="HAD_sf"/>
</dbReference>
<accession>A0A367PCR9</accession>
<dbReference type="PANTHER" id="PTHR43316:SF9">
    <property type="entry name" value="ACID DEHALOGENASE, PUTATIVE (AFU_ORTHOLOGUE AFUA_6G14460)-RELATED"/>
    <property type="match status" value="1"/>
</dbReference>
<proteinExistence type="predicted"/>
<dbReference type="InterPro" id="IPR036412">
    <property type="entry name" value="HAD-like_sf"/>
</dbReference>
<keyword evidence="1" id="KW-0378">Hydrolase</keyword>
<reference evidence="2 3" key="1">
    <citation type="submission" date="2018-04" db="EMBL/GenBank/DDBJ databases">
        <title>Cupriavidus necator CR12 genome sequencing and assembly.</title>
        <authorList>
            <person name="Ben Fekih I."/>
            <person name="Mazhar H.S."/>
            <person name="Bello S.K."/>
            <person name="Rensing C."/>
        </authorList>
    </citation>
    <scope>NUCLEOTIDE SEQUENCE [LARGE SCALE GENOMIC DNA]</scope>
    <source>
        <strain evidence="2 3">CR12</strain>
    </source>
</reference>
<dbReference type="GO" id="GO:0019120">
    <property type="term" value="F:hydrolase activity, acting on acid halide bonds, in C-halide compounds"/>
    <property type="evidence" value="ECO:0007669"/>
    <property type="project" value="InterPro"/>
</dbReference>
<dbReference type="InterPro" id="IPR006328">
    <property type="entry name" value="2-HAD"/>
</dbReference>
<dbReference type="EMBL" id="QDHA01000068">
    <property type="protein sequence ID" value="RCJ05660.1"/>
    <property type="molecule type" value="Genomic_DNA"/>
</dbReference>
<evidence type="ECO:0000256" key="1">
    <source>
        <dbReference type="ARBA" id="ARBA00022801"/>
    </source>
</evidence>
<name>A0A367PCR9_CUPNE</name>
<dbReference type="NCBIfam" id="TIGR01428">
    <property type="entry name" value="HAD_type_II"/>
    <property type="match status" value="1"/>
</dbReference>
<organism evidence="2 3">
    <name type="scientific">Cupriavidus necator</name>
    <name type="common">Alcaligenes eutrophus</name>
    <name type="synonym">Ralstonia eutropha</name>
    <dbReference type="NCBI Taxonomy" id="106590"/>
    <lineage>
        <taxon>Bacteria</taxon>
        <taxon>Pseudomonadati</taxon>
        <taxon>Pseudomonadota</taxon>
        <taxon>Betaproteobacteria</taxon>
        <taxon>Burkholderiales</taxon>
        <taxon>Burkholderiaceae</taxon>
        <taxon>Cupriavidus</taxon>
    </lineage>
</organism>
<dbReference type="SFLD" id="SFLDG01129">
    <property type="entry name" value="C1.5:_HAD__Beta-PGM__Phosphata"/>
    <property type="match status" value="1"/>
</dbReference>
<dbReference type="Gene3D" id="3.40.50.1000">
    <property type="entry name" value="HAD superfamily/HAD-like"/>
    <property type="match status" value="1"/>
</dbReference>
<dbReference type="Proteomes" id="UP000253501">
    <property type="component" value="Unassembled WGS sequence"/>
</dbReference>
<dbReference type="InterPro" id="IPR006439">
    <property type="entry name" value="HAD-SF_hydro_IA"/>
</dbReference>
<sequence length="237" mass="26423">MDSDIAARFAGKTMLTLDIYGTLIDWERGISEALGGILRDHGHVLSEDEILERYAWHEAALEAGPYMTYREILEETLRRIAADLGFSPEEAELESFSHSAGDWPAFPDSHDALVALQKRFQLAVITNGDDESFALSKKRLEVEFDYVITAEQARSYKPSLNNFHVALGRVRVPRAQILHVAQSFFHDHVPAQALGLQTVWIDRRKGKPGFGAVPKANAVPDAAFEDMRSFADAILKG</sequence>
<dbReference type="RefSeq" id="WP_114134375.1">
    <property type="nucleotide sequence ID" value="NZ_CP068436.1"/>
</dbReference>
<dbReference type="Pfam" id="PF00702">
    <property type="entry name" value="Hydrolase"/>
    <property type="match status" value="1"/>
</dbReference>
<dbReference type="AlphaFoldDB" id="A0A367PCR9"/>
<dbReference type="SFLD" id="SFLDS00003">
    <property type="entry name" value="Haloacid_Dehalogenase"/>
    <property type="match status" value="1"/>
</dbReference>